<protein>
    <submittedName>
        <fullName evidence="2">DUF2344 domain-containing protein</fullName>
    </submittedName>
</protein>
<dbReference type="Proteomes" id="UP000473699">
    <property type="component" value="Unassembled WGS sequence"/>
</dbReference>
<dbReference type="AlphaFoldDB" id="A0A6L5YD54"/>
<gene>
    <name evidence="2" type="ORF">FYJ74_05550</name>
</gene>
<feature type="domain" description="DUF2344" evidence="1">
    <location>
        <begin position="3"/>
        <end position="124"/>
    </location>
</feature>
<comment type="caution">
    <text evidence="2">The sequence shown here is derived from an EMBL/GenBank/DDBJ whole genome shotgun (WGS) entry which is preliminary data.</text>
</comment>
<evidence type="ECO:0000313" key="3">
    <source>
        <dbReference type="Proteomes" id="UP000473699"/>
    </source>
</evidence>
<keyword evidence="3" id="KW-1185">Reference proteome</keyword>
<sequence>MSRLRVIFEKRNFACFVRHVELPQLFGRIARRAGLKVALTQGMSPHPHIVMGPALPVGVISLCEAAEIWFEENVSPEEALEKMNAQAPTGFRFLRAVRIAPDAMSLNKCFDAASYWLCPRDMDKLPAVKRVLSEEFGGEILLELHECGDGLELVMHDPSQTGPGALVKALVAREAISGWPEICIARLCLGRWRADKGEIAPLL</sequence>
<accession>A0A6L5YD54</accession>
<name>A0A6L5YD54_9BACT</name>
<dbReference type="EMBL" id="VUNH01000005">
    <property type="protein sequence ID" value="MST55497.1"/>
    <property type="molecule type" value="Genomic_DNA"/>
</dbReference>
<organism evidence="2 3">
    <name type="scientific">Pyramidobacter porci</name>
    <dbReference type="NCBI Taxonomy" id="2605789"/>
    <lineage>
        <taxon>Bacteria</taxon>
        <taxon>Thermotogati</taxon>
        <taxon>Synergistota</taxon>
        <taxon>Synergistia</taxon>
        <taxon>Synergistales</taxon>
        <taxon>Dethiosulfovibrionaceae</taxon>
        <taxon>Pyramidobacter</taxon>
    </lineage>
</organism>
<evidence type="ECO:0000259" key="1">
    <source>
        <dbReference type="Pfam" id="PF10105"/>
    </source>
</evidence>
<evidence type="ECO:0000313" key="2">
    <source>
        <dbReference type="EMBL" id="MST55497.1"/>
    </source>
</evidence>
<reference evidence="2 3" key="1">
    <citation type="submission" date="2019-08" db="EMBL/GenBank/DDBJ databases">
        <title>In-depth cultivation of the pig gut microbiome towards novel bacterial diversity and tailored functional studies.</title>
        <authorList>
            <person name="Wylensek D."/>
            <person name="Hitch T.C.A."/>
            <person name="Clavel T."/>
        </authorList>
    </citation>
    <scope>NUCLEOTIDE SEQUENCE [LARGE SCALE GENOMIC DNA]</scope>
    <source>
        <strain evidence="2 3">SM-530-WT-4B</strain>
    </source>
</reference>
<dbReference type="InterPro" id="IPR018768">
    <property type="entry name" value="DUF2344"/>
</dbReference>
<dbReference type="RefSeq" id="WP_154528598.1">
    <property type="nucleotide sequence ID" value="NZ_JAXDZJ010000142.1"/>
</dbReference>
<dbReference type="Pfam" id="PF10105">
    <property type="entry name" value="DUF2344"/>
    <property type="match status" value="1"/>
</dbReference>
<proteinExistence type="predicted"/>
<dbReference type="NCBIfam" id="TIGR03936">
    <property type="entry name" value="sam_1_link_chp"/>
    <property type="match status" value="1"/>
</dbReference>